<dbReference type="Proteomes" id="UP000594261">
    <property type="component" value="Chromosome 3"/>
</dbReference>
<dbReference type="InParanoid" id="A0A7N2L5Y1"/>
<name>A0A7N2L5Y1_QUELO</name>
<accession>A0A7N2L5Y1</accession>
<evidence type="ECO:0000256" key="2">
    <source>
        <dbReference type="SAM" id="MobiDB-lite"/>
    </source>
</evidence>
<feature type="coiled-coil region" evidence="1">
    <location>
        <begin position="71"/>
        <end position="98"/>
    </location>
</feature>
<organism evidence="3 4">
    <name type="scientific">Quercus lobata</name>
    <name type="common">Valley oak</name>
    <dbReference type="NCBI Taxonomy" id="97700"/>
    <lineage>
        <taxon>Eukaryota</taxon>
        <taxon>Viridiplantae</taxon>
        <taxon>Streptophyta</taxon>
        <taxon>Embryophyta</taxon>
        <taxon>Tracheophyta</taxon>
        <taxon>Spermatophyta</taxon>
        <taxon>Magnoliopsida</taxon>
        <taxon>eudicotyledons</taxon>
        <taxon>Gunneridae</taxon>
        <taxon>Pentapetalae</taxon>
        <taxon>rosids</taxon>
        <taxon>fabids</taxon>
        <taxon>Fagales</taxon>
        <taxon>Fagaceae</taxon>
        <taxon>Quercus</taxon>
    </lineage>
</organism>
<feature type="region of interest" description="Disordered" evidence="2">
    <location>
        <begin position="44"/>
        <end position="65"/>
    </location>
</feature>
<reference evidence="3" key="2">
    <citation type="submission" date="2021-01" db="UniProtKB">
        <authorList>
            <consortium name="EnsemblPlants"/>
        </authorList>
    </citation>
    <scope>IDENTIFICATION</scope>
</reference>
<feature type="compositionally biased region" description="Basic and acidic residues" evidence="2">
    <location>
        <begin position="253"/>
        <end position="263"/>
    </location>
</feature>
<evidence type="ECO:0000313" key="3">
    <source>
        <dbReference type="EnsemblPlants" id="QL03p011897:mrna"/>
    </source>
</evidence>
<dbReference type="Gramene" id="QL03p011897:mrna">
    <property type="protein sequence ID" value="QL03p011897:mrna"/>
    <property type="gene ID" value="QL03p011897"/>
</dbReference>
<dbReference type="EnsemblPlants" id="QL03p011897:mrna">
    <property type="protein sequence ID" value="QL03p011897:mrna"/>
    <property type="gene ID" value="QL03p011897"/>
</dbReference>
<evidence type="ECO:0000256" key="1">
    <source>
        <dbReference type="SAM" id="Coils"/>
    </source>
</evidence>
<keyword evidence="4" id="KW-1185">Reference proteome</keyword>
<reference evidence="3 4" key="1">
    <citation type="journal article" date="2016" name="G3 (Bethesda)">
        <title>First Draft Assembly and Annotation of the Genome of a California Endemic Oak Quercus lobata Nee (Fagaceae).</title>
        <authorList>
            <person name="Sork V.L."/>
            <person name="Fitz-Gibbon S.T."/>
            <person name="Puiu D."/>
            <person name="Crepeau M."/>
            <person name="Gugger P.F."/>
            <person name="Sherman R."/>
            <person name="Stevens K."/>
            <person name="Langley C.H."/>
            <person name="Pellegrini M."/>
            <person name="Salzberg S.L."/>
        </authorList>
    </citation>
    <scope>NUCLEOTIDE SEQUENCE [LARGE SCALE GENOMIC DNA]</scope>
    <source>
        <strain evidence="3 4">cv. SW786</strain>
    </source>
</reference>
<dbReference type="AlphaFoldDB" id="A0A7N2L5Y1"/>
<proteinExistence type="predicted"/>
<dbReference type="EMBL" id="LRBV02000003">
    <property type="status" value="NOT_ANNOTATED_CDS"/>
    <property type="molecule type" value="Genomic_DNA"/>
</dbReference>
<protein>
    <submittedName>
        <fullName evidence="3">Uncharacterized protein</fullName>
    </submittedName>
</protein>
<feature type="region of interest" description="Disordered" evidence="2">
    <location>
        <begin position="242"/>
        <end position="276"/>
    </location>
</feature>
<keyword evidence="1" id="KW-0175">Coiled coil</keyword>
<evidence type="ECO:0000313" key="4">
    <source>
        <dbReference type="Proteomes" id="UP000594261"/>
    </source>
</evidence>
<sequence>MKGKGKAMNATLSDFESFSLDSGEDFNSEGNYTAYVAIVNVETKPPMESSENEAKPPMESSENEAIENEVVVATNSKIKFLEQEVVEVNAKVETISSQRLENVFESQNSGKSNLEYKGVSSSKASTPTLGETKSMKFVLAKGDNKEEVEELIEEAKRIKLSLLLSHAKKEKEAFKMLLPLLSRMFTYTPSGPERSQTTFKIEIEDLCLVVLKLVGMRIDMVVHEILRDLRLGLAGDSRLQAAKRSTRAKHARRENQSLAKDKGSSSAQPEAEAVDIDEDIDNYDDEGDDVPLAPTAPTGPLDQYQQLHAILTRMGTNMTANQAHIEYCFKRLERTLGIDQSSNPFVICDKKWGHFKGKETLTS</sequence>